<evidence type="ECO:0000256" key="3">
    <source>
        <dbReference type="ARBA" id="ARBA00012362"/>
    </source>
</evidence>
<evidence type="ECO:0000259" key="9">
    <source>
        <dbReference type="Pfam" id="PF00218"/>
    </source>
</evidence>
<keyword evidence="6" id="KW-0822">Tryptophan biosynthesis</keyword>
<dbReference type="InterPro" id="IPR013798">
    <property type="entry name" value="Indole-3-glycerol_P_synth_dom"/>
</dbReference>
<organism evidence="10">
    <name type="scientific">hydrothermal vent metagenome</name>
    <dbReference type="NCBI Taxonomy" id="652676"/>
    <lineage>
        <taxon>unclassified sequences</taxon>
        <taxon>metagenomes</taxon>
        <taxon>ecological metagenomes</taxon>
    </lineage>
</organism>
<dbReference type="Pfam" id="PF00218">
    <property type="entry name" value="IGPS"/>
    <property type="match status" value="1"/>
</dbReference>
<dbReference type="PANTHER" id="PTHR22854">
    <property type="entry name" value="TRYPTOPHAN BIOSYNTHESIS PROTEIN"/>
    <property type="match status" value="1"/>
</dbReference>
<evidence type="ECO:0000313" key="10">
    <source>
        <dbReference type="EMBL" id="CUV01295.1"/>
    </source>
</evidence>
<evidence type="ECO:0000256" key="5">
    <source>
        <dbReference type="ARBA" id="ARBA00022793"/>
    </source>
</evidence>
<dbReference type="GO" id="GO:0004425">
    <property type="term" value="F:indole-3-glycerol-phosphate synthase activity"/>
    <property type="evidence" value="ECO:0007669"/>
    <property type="project" value="UniProtKB-EC"/>
</dbReference>
<dbReference type="EC" id="4.1.1.48" evidence="3"/>
<dbReference type="PROSITE" id="PS00614">
    <property type="entry name" value="IGPS"/>
    <property type="match status" value="1"/>
</dbReference>
<dbReference type="Gene3D" id="3.20.20.70">
    <property type="entry name" value="Aldolase class I"/>
    <property type="match status" value="1"/>
</dbReference>
<evidence type="ECO:0000256" key="6">
    <source>
        <dbReference type="ARBA" id="ARBA00022822"/>
    </source>
</evidence>
<evidence type="ECO:0000256" key="4">
    <source>
        <dbReference type="ARBA" id="ARBA00022605"/>
    </source>
</evidence>
<evidence type="ECO:0000256" key="1">
    <source>
        <dbReference type="ARBA" id="ARBA00001633"/>
    </source>
</evidence>
<dbReference type="InterPro" id="IPR001468">
    <property type="entry name" value="Indole-3-GlycerolPSynthase_CS"/>
</dbReference>
<sequence length="266" mass="28645">MPNILDEILTAKRVELAEGMSQVSLADLESAAANQSRPLNLSGALLGGGVRLIAEIKKASPSRGLLMPEFDHLKLAETYASNGAAAISCLTDPRFQGELAHLLQIKESGASQRAPVMRKDFIFDPYQVVETRAAGADAMLLIVAILEPAQLKELLEAAQAHWMQCLVEVHDEAELETAVDAGADIIGINNRDLRTFTTDLSVTERLAPLVPRGKQIVSESGIFTREHLRQMNRVRVNAVLVGEALVTAPDVGGKVRELTGQKAPVA</sequence>
<comment type="catalytic activity">
    <reaction evidence="1">
        <text>1-(2-carboxyphenylamino)-1-deoxy-D-ribulose 5-phosphate + H(+) = (1S,2R)-1-C-(indol-3-yl)glycerol 3-phosphate + CO2 + H2O</text>
        <dbReference type="Rhea" id="RHEA:23476"/>
        <dbReference type="ChEBI" id="CHEBI:15377"/>
        <dbReference type="ChEBI" id="CHEBI:15378"/>
        <dbReference type="ChEBI" id="CHEBI:16526"/>
        <dbReference type="ChEBI" id="CHEBI:58613"/>
        <dbReference type="ChEBI" id="CHEBI:58866"/>
        <dbReference type="EC" id="4.1.1.48"/>
    </reaction>
</comment>
<dbReference type="NCBIfam" id="NF001377">
    <property type="entry name" value="PRK00278.2-4"/>
    <property type="match status" value="1"/>
</dbReference>
<dbReference type="InterPro" id="IPR013785">
    <property type="entry name" value="Aldolase_TIM"/>
</dbReference>
<keyword evidence="5" id="KW-0210">Decarboxylase</keyword>
<dbReference type="HAMAP" id="MF_00134_B">
    <property type="entry name" value="IGPS_B"/>
    <property type="match status" value="1"/>
</dbReference>
<dbReference type="GO" id="GO:0000162">
    <property type="term" value="P:L-tryptophan biosynthetic process"/>
    <property type="evidence" value="ECO:0007669"/>
    <property type="project" value="UniProtKB-UniPathway"/>
</dbReference>
<dbReference type="PANTHER" id="PTHR22854:SF2">
    <property type="entry name" value="INDOLE-3-GLYCEROL-PHOSPHATE SYNTHASE"/>
    <property type="match status" value="1"/>
</dbReference>
<keyword evidence="7" id="KW-0057">Aromatic amino acid biosynthesis</keyword>
<reference evidence="10" key="1">
    <citation type="submission" date="2015-10" db="EMBL/GenBank/DDBJ databases">
        <authorList>
            <person name="Gilbert D.G."/>
        </authorList>
    </citation>
    <scope>NUCLEOTIDE SEQUENCE</scope>
</reference>
<comment type="pathway">
    <text evidence="2">Amino-acid biosynthesis; L-tryptophan biosynthesis; L-tryptophan from chorismate: step 4/5.</text>
</comment>
<keyword evidence="4" id="KW-0028">Amino-acid biosynthesis</keyword>
<dbReference type="InterPro" id="IPR045186">
    <property type="entry name" value="Indole-3-glycerol_P_synth"/>
</dbReference>
<gene>
    <name evidence="10" type="ORF">MGWOODY_Clf1460</name>
</gene>
<dbReference type="EMBL" id="FAXA01000038">
    <property type="protein sequence ID" value="CUV01295.1"/>
    <property type="molecule type" value="Genomic_DNA"/>
</dbReference>
<dbReference type="GO" id="GO:0004640">
    <property type="term" value="F:phosphoribosylanthranilate isomerase activity"/>
    <property type="evidence" value="ECO:0007669"/>
    <property type="project" value="TreeGrafter"/>
</dbReference>
<feature type="domain" description="Indole-3-glycerol phosphate synthase" evidence="9">
    <location>
        <begin position="5"/>
        <end position="258"/>
    </location>
</feature>
<name>A0A160V822_9ZZZZ</name>
<dbReference type="SUPFAM" id="SSF51366">
    <property type="entry name" value="Ribulose-phoshate binding barrel"/>
    <property type="match status" value="1"/>
</dbReference>
<evidence type="ECO:0000256" key="8">
    <source>
        <dbReference type="ARBA" id="ARBA00023239"/>
    </source>
</evidence>
<dbReference type="CDD" id="cd00331">
    <property type="entry name" value="IGPS"/>
    <property type="match status" value="1"/>
</dbReference>
<accession>A0A160V822</accession>
<evidence type="ECO:0000256" key="2">
    <source>
        <dbReference type="ARBA" id="ARBA00004696"/>
    </source>
</evidence>
<protein>
    <recommendedName>
        <fullName evidence="3">indole-3-glycerol-phosphate synthase</fullName>
        <ecNumber evidence="3">4.1.1.48</ecNumber>
    </recommendedName>
</protein>
<dbReference type="FunFam" id="3.20.20.70:FF:000024">
    <property type="entry name" value="Indole-3-glycerol phosphate synthase"/>
    <property type="match status" value="1"/>
</dbReference>
<keyword evidence="8 10" id="KW-0456">Lyase</keyword>
<dbReference type="AlphaFoldDB" id="A0A160V822"/>
<dbReference type="InterPro" id="IPR011060">
    <property type="entry name" value="RibuloseP-bd_barrel"/>
</dbReference>
<evidence type="ECO:0000256" key="7">
    <source>
        <dbReference type="ARBA" id="ARBA00023141"/>
    </source>
</evidence>
<dbReference type="UniPathway" id="UPA00035">
    <property type="reaction ID" value="UER00043"/>
</dbReference>
<proteinExistence type="inferred from homology"/>